<organism evidence="6 7">
    <name type="scientific">Geosporobacter subterraneus DSM 17957</name>
    <dbReference type="NCBI Taxonomy" id="1121919"/>
    <lineage>
        <taxon>Bacteria</taxon>
        <taxon>Bacillati</taxon>
        <taxon>Bacillota</taxon>
        <taxon>Clostridia</taxon>
        <taxon>Peptostreptococcales</taxon>
        <taxon>Thermotaleaceae</taxon>
        <taxon>Geosporobacter</taxon>
    </lineage>
</organism>
<evidence type="ECO:0000256" key="4">
    <source>
        <dbReference type="PIRSR" id="PIRSR001238-3"/>
    </source>
</evidence>
<keyword evidence="1" id="KW-0645">Protease</keyword>
<dbReference type="InterPro" id="IPR050378">
    <property type="entry name" value="Metallo-dep_Hydrolases_sf"/>
</dbReference>
<protein>
    <recommendedName>
        <fullName evidence="1">Isoaspartyl dipeptidase</fullName>
        <ecNumber evidence="1">3.4.19.-</ecNumber>
    </recommendedName>
</protein>
<feature type="binding site" evidence="3">
    <location>
        <position position="100"/>
    </location>
    <ligand>
        <name>substrate</name>
    </ligand>
</feature>
<keyword evidence="1" id="KW-0482">Metalloprotease</keyword>
<keyword evidence="7" id="KW-1185">Reference proteome</keyword>
<dbReference type="Gene3D" id="2.30.40.10">
    <property type="entry name" value="Urease, subunit C, domain 1"/>
    <property type="match status" value="1"/>
</dbReference>
<dbReference type="InterPro" id="IPR006680">
    <property type="entry name" value="Amidohydro-rel"/>
</dbReference>
<gene>
    <name evidence="6" type="ORF">SAMN02745975_03371</name>
</gene>
<evidence type="ECO:0000256" key="2">
    <source>
        <dbReference type="PIRSR" id="PIRSR001238-1"/>
    </source>
</evidence>
<dbReference type="EMBL" id="FQZV01000058">
    <property type="protein sequence ID" value="SHJ98279.1"/>
    <property type="molecule type" value="Genomic_DNA"/>
</dbReference>
<sequence>MMKLVKGGEVYAPHYMGKMDLLLVADKIGDLKEEINIPDAMLDIEVIDASGKYVIPGLIDSHVHITGGGGEGGFKTRTPEIMLSAITKAGVTTVVGCLGTDGTTRCMKGLLAKARGLEEEGITAYIYTGSYQVPVRTITGSAMDDIILIDKVIGIGEIAISDHRSSQPTVEDLAKLAAEARVGGILSGKAGIVNIHLGDGARHLEALIHIIEHTEIPAAQFVPTHMNRSMKVMQKGIEYGKKGGIIDLTTSSDPEFLEEDEVKASTGLKIAMDAGVAVENITFSSDGQGSMPTFNKKKECIGLGVGKVDSIFREFRDAVQVDGVPMADALKVVTENPARILKLKNKGTIEIGKDADIVLVDQETFTVDTVIAKGKVMVKQGAAVVKGTFEE</sequence>
<feature type="active site" description="Proton acceptor" evidence="2">
    <location>
        <position position="286"/>
    </location>
</feature>
<evidence type="ECO:0000313" key="7">
    <source>
        <dbReference type="Proteomes" id="UP000184536"/>
    </source>
</evidence>
<feature type="binding site" evidence="3">
    <location>
        <begin position="69"/>
        <end position="71"/>
    </location>
    <ligand>
        <name>substrate</name>
    </ligand>
</feature>
<dbReference type="PANTHER" id="PTHR11647:SF1">
    <property type="entry name" value="COLLAPSIN RESPONSE MEDIATOR PROTEIN"/>
    <property type="match status" value="1"/>
</dbReference>
<feature type="binding site" evidence="4">
    <location>
        <position position="196"/>
    </location>
    <ligand>
        <name>Zn(2+)</name>
        <dbReference type="ChEBI" id="CHEBI:29105"/>
        <label>2</label>
        <note>catalytic</note>
    </ligand>
</feature>
<dbReference type="EC" id="3.4.19.-" evidence="1"/>
<comment type="function">
    <text evidence="1">Catalyzes the hydrolytic cleavage of a subset of L-isoaspartyl (L-beta-aspartyl) dipeptides. Used to degrade proteins damaged by L-isoaspartyl residues formation.</text>
</comment>
<feature type="binding site" evidence="4">
    <location>
        <position position="64"/>
    </location>
    <ligand>
        <name>Zn(2+)</name>
        <dbReference type="ChEBI" id="CHEBI:29105"/>
        <label>1</label>
        <note>catalytic</note>
    </ligand>
</feature>
<dbReference type="GO" id="GO:0008798">
    <property type="term" value="F:beta-aspartyl-peptidase activity"/>
    <property type="evidence" value="ECO:0007669"/>
    <property type="project" value="InterPro"/>
</dbReference>
<feature type="binding site" evidence="4">
    <location>
        <position position="225"/>
    </location>
    <ligand>
        <name>Zn(2+)</name>
        <dbReference type="ChEBI" id="CHEBI:29105"/>
        <label>2</label>
        <note>catalytic</note>
    </ligand>
</feature>
<comment type="cofactor">
    <cofactor evidence="1 4">
        <name>Zn(2+)</name>
        <dbReference type="ChEBI" id="CHEBI:29105"/>
    </cofactor>
    <text evidence="1 4">Binds 2 Zn(2+) ions per subunit.</text>
</comment>
<feature type="binding site" evidence="3">
    <location>
        <position position="131"/>
    </location>
    <ligand>
        <name>substrate</name>
    </ligand>
</feature>
<proteinExistence type="inferred from homology"/>
<dbReference type="InterPro" id="IPR011059">
    <property type="entry name" value="Metal-dep_hydrolase_composite"/>
</dbReference>
<keyword evidence="1 4" id="KW-0862">Zinc</keyword>
<feature type="domain" description="Amidohydrolase-related" evidence="5">
    <location>
        <begin position="53"/>
        <end position="376"/>
    </location>
</feature>
<dbReference type="PIRSF" id="PIRSF001238">
    <property type="entry name" value="IadA"/>
    <property type="match status" value="1"/>
</dbReference>
<reference evidence="7" key="1">
    <citation type="submission" date="2016-11" db="EMBL/GenBank/DDBJ databases">
        <authorList>
            <person name="Varghese N."/>
            <person name="Submissions S."/>
        </authorList>
    </citation>
    <scope>NUCLEOTIDE SEQUENCE [LARGE SCALE GENOMIC DNA]</scope>
    <source>
        <strain evidence="7">DSM 17957</strain>
    </source>
</reference>
<dbReference type="SUPFAM" id="SSF51556">
    <property type="entry name" value="Metallo-dependent hydrolases"/>
    <property type="match status" value="1"/>
</dbReference>
<evidence type="ECO:0000256" key="1">
    <source>
        <dbReference type="PIRNR" id="PIRNR001238"/>
    </source>
</evidence>
<dbReference type="InterPro" id="IPR010229">
    <property type="entry name" value="Pept_M38_dipep"/>
</dbReference>
<evidence type="ECO:0000256" key="3">
    <source>
        <dbReference type="PIRSR" id="PIRSR001238-2"/>
    </source>
</evidence>
<dbReference type="InterPro" id="IPR032466">
    <property type="entry name" value="Metal_Hydrolase"/>
</dbReference>
<keyword evidence="1" id="KW-0378">Hydrolase</keyword>
<feature type="binding site" evidence="4">
    <location>
        <position position="286"/>
    </location>
    <ligand>
        <name>Zn(2+)</name>
        <dbReference type="ChEBI" id="CHEBI:29105"/>
        <label>1</label>
        <note>catalytic</note>
    </ligand>
</feature>
<dbReference type="Gene3D" id="3.20.20.140">
    <property type="entry name" value="Metal-dependent hydrolases"/>
    <property type="match status" value="1"/>
</dbReference>
<dbReference type="GO" id="GO:0016810">
    <property type="term" value="F:hydrolase activity, acting on carbon-nitrogen (but not peptide) bonds"/>
    <property type="evidence" value="ECO:0007669"/>
    <property type="project" value="InterPro"/>
</dbReference>
<comment type="similarity">
    <text evidence="1">Belongs to the peptidase M38 family.</text>
</comment>
<dbReference type="STRING" id="1121919.SAMN02745975_03371"/>
<dbReference type="GO" id="GO:0008237">
    <property type="term" value="F:metallopeptidase activity"/>
    <property type="evidence" value="ECO:0007669"/>
    <property type="project" value="UniProtKB-KW"/>
</dbReference>
<comment type="subcellular location">
    <subcellularLocation>
        <location evidence="1">Cytoplasm</location>
    </subcellularLocation>
</comment>
<dbReference type="GO" id="GO:0006508">
    <property type="term" value="P:proteolysis"/>
    <property type="evidence" value="ECO:0007669"/>
    <property type="project" value="UniProtKB-KW"/>
</dbReference>
<dbReference type="GO" id="GO:0005737">
    <property type="term" value="C:cytoplasm"/>
    <property type="evidence" value="ECO:0007669"/>
    <property type="project" value="UniProtKB-SubCell"/>
</dbReference>
<comment type="PTM">
    <text evidence="1">Carboxylation allows a single lysine to coordinate two zinc ions.</text>
</comment>
<name>A0A1M6NRE3_9FIRM</name>
<dbReference type="Pfam" id="PF01979">
    <property type="entry name" value="Amidohydro_1"/>
    <property type="match status" value="1"/>
</dbReference>
<feature type="binding site" evidence="3">
    <location>
        <position position="164"/>
    </location>
    <ligand>
        <name>substrate</name>
    </ligand>
</feature>
<dbReference type="AlphaFoldDB" id="A0A1M6NRE3"/>
<dbReference type="RefSeq" id="WP_190014636.1">
    <property type="nucleotide sequence ID" value="NZ_FQZV01000058.1"/>
</dbReference>
<dbReference type="GO" id="GO:0046872">
    <property type="term" value="F:metal ion binding"/>
    <property type="evidence" value="ECO:0007669"/>
    <property type="project" value="UniProtKB-KW"/>
</dbReference>
<dbReference type="NCBIfam" id="TIGR01975">
    <property type="entry name" value="isoAsp_dipep"/>
    <property type="match status" value="1"/>
</dbReference>
<feature type="binding site" evidence="3">
    <location>
        <position position="290"/>
    </location>
    <ligand>
        <name>substrate</name>
    </ligand>
</feature>
<keyword evidence="1 4" id="KW-0479">Metal-binding</keyword>
<dbReference type="PANTHER" id="PTHR11647">
    <property type="entry name" value="HYDRANTOINASE/DIHYDROPYRIMIDINASE FAMILY MEMBER"/>
    <property type="match status" value="1"/>
</dbReference>
<feature type="binding site" evidence="4">
    <location>
        <position position="62"/>
    </location>
    <ligand>
        <name>Zn(2+)</name>
        <dbReference type="ChEBI" id="CHEBI:29105"/>
        <label>1</label>
        <note>catalytic</note>
    </ligand>
</feature>
<dbReference type="Proteomes" id="UP000184536">
    <property type="component" value="Unassembled WGS sequence"/>
</dbReference>
<accession>A0A1M6NRE3</accession>
<evidence type="ECO:0000313" key="6">
    <source>
        <dbReference type="EMBL" id="SHJ98279.1"/>
    </source>
</evidence>
<dbReference type="SUPFAM" id="SSF51338">
    <property type="entry name" value="Composite domain of metallo-dependent hydrolases"/>
    <property type="match status" value="1"/>
</dbReference>
<evidence type="ECO:0000259" key="5">
    <source>
        <dbReference type="Pfam" id="PF01979"/>
    </source>
</evidence>
<feature type="binding site" evidence="3">
    <location>
        <position position="228"/>
    </location>
    <ligand>
        <name>substrate</name>
    </ligand>
</feature>